<sequence length="72" mass="7902">MPRTAVALSRQETRVRTSEITHVGSLATIDSGSRATEQKITSRSSSTGMPRLTRSCATKYYCRIVIIMLPTA</sequence>
<proteinExistence type="predicted"/>
<protein>
    <submittedName>
        <fullName evidence="1">Uncharacterized protein</fullName>
    </submittedName>
</protein>
<evidence type="ECO:0000313" key="1">
    <source>
        <dbReference type="EMBL" id="OAX36240.1"/>
    </source>
</evidence>
<reference evidence="1 2" key="1">
    <citation type="submission" date="2016-06" db="EMBL/GenBank/DDBJ databases">
        <title>Comparative genomics of the ectomycorrhizal sister species Rhizopogon vinicolor and Rhizopogon vesiculosus (Basidiomycota: Boletales) reveals a divergence of the mating type B locus.</title>
        <authorList>
            <consortium name="DOE Joint Genome Institute"/>
            <person name="Mujic A.B."/>
            <person name="Kuo A."/>
            <person name="Tritt A."/>
            <person name="Lipzen A."/>
            <person name="Chen C."/>
            <person name="Johnson J."/>
            <person name="Sharma A."/>
            <person name="Barry K."/>
            <person name="Grigoriev I.V."/>
            <person name="Spatafora J.W."/>
        </authorList>
    </citation>
    <scope>NUCLEOTIDE SEQUENCE [LARGE SCALE GENOMIC DNA]</scope>
    <source>
        <strain evidence="1 2">AM-OR11-026</strain>
    </source>
</reference>
<dbReference type="Proteomes" id="UP000092154">
    <property type="component" value="Unassembled WGS sequence"/>
</dbReference>
<name>A0A1B7MUJ2_9AGAM</name>
<dbReference type="AlphaFoldDB" id="A0A1B7MUJ2"/>
<keyword evidence="2" id="KW-1185">Reference proteome</keyword>
<accession>A0A1B7MUJ2</accession>
<dbReference type="InParanoid" id="A0A1B7MUJ2"/>
<dbReference type="EMBL" id="KV448431">
    <property type="protein sequence ID" value="OAX36240.1"/>
    <property type="molecule type" value="Genomic_DNA"/>
</dbReference>
<evidence type="ECO:0000313" key="2">
    <source>
        <dbReference type="Proteomes" id="UP000092154"/>
    </source>
</evidence>
<organism evidence="1 2">
    <name type="scientific">Rhizopogon vinicolor AM-OR11-026</name>
    <dbReference type="NCBI Taxonomy" id="1314800"/>
    <lineage>
        <taxon>Eukaryota</taxon>
        <taxon>Fungi</taxon>
        <taxon>Dikarya</taxon>
        <taxon>Basidiomycota</taxon>
        <taxon>Agaricomycotina</taxon>
        <taxon>Agaricomycetes</taxon>
        <taxon>Agaricomycetidae</taxon>
        <taxon>Boletales</taxon>
        <taxon>Suillineae</taxon>
        <taxon>Rhizopogonaceae</taxon>
        <taxon>Rhizopogon</taxon>
    </lineage>
</organism>
<gene>
    <name evidence="1" type="ORF">K503DRAFT_318495</name>
</gene>